<dbReference type="AlphaFoldDB" id="A0A3R6EE72"/>
<dbReference type="Proteomes" id="UP000284548">
    <property type="component" value="Unassembled WGS sequence"/>
</dbReference>
<gene>
    <name evidence="1" type="ORF">DW192_08180</name>
</gene>
<protein>
    <submittedName>
        <fullName evidence="1">Uncharacterized protein</fullName>
    </submittedName>
</protein>
<organism evidence="1 2">
    <name type="scientific">Segatella copri</name>
    <dbReference type="NCBI Taxonomy" id="165179"/>
    <lineage>
        <taxon>Bacteria</taxon>
        <taxon>Pseudomonadati</taxon>
        <taxon>Bacteroidota</taxon>
        <taxon>Bacteroidia</taxon>
        <taxon>Bacteroidales</taxon>
        <taxon>Prevotellaceae</taxon>
        <taxon>Segatella</taxon>
    </lineage>
</organism>
<evidence type="ECO:0000313" key="2">
    <source>
        <dbReference type="Proteomes" id="UP000284548"/>
    </source>
</evidence>
<reference evidence="1 2" key="1">
    <citation type="submission" date="2018-08" db="EMBL/GenBank/DDBJ databases">
        <title>A genome reference for cultivated species of the human gut microbiota.</title>
        <authorList>
            <person name="Zou Y."/>
            <person name="Xue W."/>
            <person name="Luo G."/>
        </authorList>
    </citation>
    <scope>NUCLEOTIDE SEQUENCE [LARGE SCALE GENOMIC DNA]</scope>
    <source>
        <strain evidence="1 2">AM16-54</strain>
    </source>
</reference>
<evidence type="ECO:0000313" key="1">
    <source>
        <dbReference type="EMBL" id="RHH82493.1"/>
    </source>
</evidence>
<name>A0A3R6EE72_9BACT</name>
<comment type="caution">
    <text evidence="1">The sequence shown here is derived from an EMBL/GenBank/DDBJ whole genome shotgun (WGS) entry which is preliminary data.</text>
</comment>
<proteinExistence type="predicted"/>
<dbReference type="RefSeq" id="WP_118254856.1">
    <property type="nucleotide sequence ID" value="NZ_QRKB01000018.1"/>
</dbReference>
<sequence>MIQSYIKYKQFKSLVDAKENGKAVRNGLDFLRFVAEEYSRLEVYNNQECDGDDFFTYQVEKELALVLRDEATPIESVALAQKEMAEIEKMEAYDDYCLCFFNHIREAINFRLADADTYLADLDKQIKHHTYEYKRLVNDENFDQLSSLFRFEELGKLLVKKIEYLRTHGRENEEGAILEEYKYVPDVCSFKINELLEKGLEDEALKEIDKTIAVYGDDGYNTTEPWHLQKIEILERRNDKANVIEEYRRLFRQFLVDKRPYFEKLKELVAKEDWDEFVVKLFGDIPHITDDDCIEICDMIVEEKKYQCLLKILMDNRMSFSRVELFKKYAHYMSEEDQAAYTEHVIDDLRKHLSYAKSKSYGYIVDDIKGMYTCCDVSKKLILDFVEEVEYNYGNRPALMRLLRN</sequence>
<dbReference type="EMBL" id="QRKB01000018">
    <property type="protein sequence ID" value="RHH82493.1"/>
    <property type="molecule type" value="Genomic_DNA"/>
</dbReference>
<accession>A0A3R6EE72</accession>